<organism evidence="3 4">
    <name type="scientific">Pantoea stewartii subsp. stewartii DC283</name>
    <dbReference type="NCBI Taxonomy" id="660596"/>
    <lineage>
        <taxon>Bacteria</taxon>
        <taxon>Pseudomonadati</taxon>
        <taxon>Pseudomonadota</taxon>
        <taxon>Gammaproteobacteria</taxon>
        <taxon>Enterobacterales</taxon>
        <taxon>Erwiniaceae</taxon>
        <taxon>Pantoea</taxon>
    </lineage>
</organism>
<feature type="transmembrane region" description="Helical" evidence="1">
    <location>
        <begin position="7"/>
        <end position="25"/>
    </location>
</feature>
<name>H3RLK4_PANSE</name>
<evidence type="ECO:0000313" key="5">
    <source>
        <dbReference type="Proteomes" id="UP000192380"/>
    </source>
</evidence>
<accession>H3RLK4</accession>
<evidence type="ECO:0000256" key="1">
    <source>
        <dbReference type="SAM" id="Phobius"/>
    </source>
</evidence>
<reference evidence="3" key="2">
    <citation type="submission" date="2012-01" db="EMBL/GenBank/DDBJ databases">
        <authorList>
            <person name="Biehl B.S."/>
            <person name="Ding Y."/>
            <person name="Dugan-Rocha S.P."/>
            <person name="Gibbs R.A."/>
            <person name="Glasner J.D."/>
            <person name="Kovar C."/>
            <person name="Muzny D.M."/>
            <person name="Neeno-Eckwall E.C."/>
            <person name="Perna N.T."/>
            <person name="Qin X."/>
            <person name="von Bodman S.B."/>
            <person name="Weinstock G.M."/>
        </authorList>
    </citation>
    <scope>NUCLEOTIDE SEQUENCE</scope>
    <source>
        <strain evidence="3">DC283</strain>
    </source>
</reference>
<dbReference type="Proteomes" id="UP000005050">
    <property type="component" value="Unassembled WGS sequence"/>
</dbReference>
<keyword evidence="1" id="KW-0472">Membrane</keyword>
<dbReference type="GO" id="GO:0001907">
    <property type="term" value="P:symbiont-mediated killing of host cell"/>
    <property type="evidence" value="ECO:0007669"/>
    <property type="project" value="InterPro"/>
</dbReference>
<dbReference type="Pfam" id="PF04971">
    <property type="entry name" value="Phage_holin_2_1"/>
    <property type="match status" value="1"/>
</dbReference>
<dbReference type="AlphaFoldDB" id="H3RLK4"/>
<dbReference type="EMBL" id="AHIE01000047">
    <property type="protein sequence ID" value="EHT97717.1"/>
    <property type="molecule type" value="Genomic_DNA"/>
</dbReference>
<keyword evidence="1" id="KW-1133">Transmembrane helix</keyword>
<dbReference type="EMBL" id="CP017592">
    <property type="protein sequence ID" value="ARF52762.1"/>
    <property type="molecule type" value="Genomic_DNA"/>
</dbReference>
<reference evidence="2 5" key="3">
    <citation type="submission" date="2016-10" db="EMBL/GenBank/DDBJ databases">
        <title>Complete Genome Assembly of Pantoea stewartii subsp. stewartii DC283, a Corn Pathogen.</title>
        <authorList>
            <person name="Duong D.A."/>
            <person name="Stevens A.M."/>
            <person name="Jensen R.V."/>
        </authorList>
    </citation>
    <scope>NUCLEOTIDE SEQUENCE [LARGE SCALE GENOMIC DNA]</scope>
    <source>
        <strain evidence="2 5">DC283</strain>
        <plasmid evidence="2 5">ppDSJ01</plasmid>
    </source>
</reference>
<dbReference type="RefSeq" id="WP_006122382.1">
    <property type="nucleotide sequence ID" value="NZ_AHIE01000047.1"/>
</dbReference>
<gene>
    <name evidence="3" type="ORF">CKS_5579</name>
    <name evidence="2" type="ORF">DSJ_26500</name>
</gene>
<dbReference type="Proteomes" id="UP000192380">
    <property type="component" value="Plasmid ppDSJ01"/>
</dbReference>
<keyword evidence="2" id="KW-0614">Plasmid</keyword>
<keyword evidence="5" id="KW-1185">Reference proteome</keyword>
<dbReference type="PIRSF" id="PIRSF030786">
    <property type="entry name" value="Lysis_S"/>
    <property type="match status" value="1"/>
</dbReference>
<evidence type="ECO:0000313" key="2">
    <source>
        <dbReference type="EMBL" id="ARF52762.1"/>
    </source>
</evidence>
<keyword evidence="1" id="KW-0812">Transmembrane</keyword>
<sequence length="74" mass="7942">MDKITQAANVTAYGASTGSFGFWFYKLTTSMTPDQWAAIGVIGSLMFAGLTCVSNAVIKVWAIKRGYKIPSDEG</sequence>
<dbReference type="PATRIC" id="fig|660596.6.peg.5346"/>
<geneLocation type="plasmid" evidence="2 5">
    <name>ppDSJ01</name>
</geneLocation>
<dbReference type="GO" id="GO:0140911">
    <property type="term" value="F:pore-forming activity"/>
    <property type="evidence" value="ECO:0007669"/>
    <property type="project" value="InterPro"/>
</dbReference>
<dbReference type="KEGG" id="pstw:DSJ_26500"/>
<evidence type="ECO:0000313" key="3">
    <source>
        <dbReference type="EMBL" id="EHT97717.1"/>
    </source>
</evidence>
<dbReference type="OrthoDB" id="6470800at2"/>
<dbReference type="InterPro" id="IPR007054">
    <property type="entry name" value="Lysis_S"/>
</dbReference>
<feature type="transmembrane region" description="Helical" evidence="1">
    <location>
        <begin position="37"/>
        <end position="58"/>
    </location>
</feature>
<protein>
    <submittedName>
        <fullName evidence="3">Lysis protein S</fullName>
    </submittedName>
    <submittedName>
        <fullName evidence="2">Peptidoglycan-binding protein LysM</fullName>
    </submittedName>
</protein>
<reference evidence="3 4" key="1">
    <citation type="journal article" date="2012" name="Mol. Microbiol.">
        <title>The genetic and structural basis of two distinct terminal side branch residues in stewartan and amylovoran exopolysaccharides and their potential role in host adaptation.</title>
        <authorList>
            <person name="Wang X."/>
            <person name="Yang F."/>
            <person name="von Bodman S.B."/>
        </authorList>
    </citation>
    <scope>NUCLEOTIDE SEQUENCE [LARGE SCALE GENOMIC DNA]</scope>
    <source>
        <strain evidence="3 4">DC283</strain>
    </source>
</reference>
<proteinExistence type="predicted"/>
<evidence type="ECO:0000313" key="4">
    <source>
        <dbReference type="Proteomes" id="UP000005050"/>
    </source>
</evidence>